<feature type="compositionally biased region" description="Basic and acidic residues" evidence="1">
    <location>
        <begin position="431"/>
        <end position="440"/>
    </location>
</feature>
<feature type="compositionally biased region" description="Gly residues" evidence="1">
    <location>
        <begin position="466"/>
        <end position="479"/>
    </location>
</feature>
<proteinExistence type="predicted"/>
<keyword evidence="3" id="KW-1185">Reference proteome</keyword>
<evidence type="ECO:0000313" key="2">
    <source>
        <dbReference type="EMBL" id="KAJ7223204.1"/>
    </source>
</evidence>
<dbReference type="EMBL" id="JARJCW010000006">
    <property type="protein sequence ID" value="KAJ7223204.1"/>
    <property type="molecule type" value="Genomic_DNA"/>
</dbReference>
<organism evidence="2 3">
    <name type="scientific">Mycena pura</name>
    <dbReference type="NCBI Taxonomy" id="153505"/>
    <lineage>
        <taxon>Eukaryota</taxon>
        <taxon>Fungi</taxon>
        <taxon>Dikarya</taxon>
        <taxon>Basidiomycota</taxon>
        <taxon>Agaricomycotina</taxon>
        <taxon>Agaricomycetes</taxon>
        <taxon>Agaricomycetidae</taxon>
        <taxon>Agaricales</taxon>
        <taxon>Marasmiineae</taxon>
        <taxon>Mycenaceae</taxon>
        <taxon>Mycena</taxon>
    </lineage>
</organism>
<dbReference type="Proteomes" id="UP001219525">
    <property type="component" value="Unassembled WGS sequence"/>
</dbReference>
<sequence length="571" mass="60495">MKGPRTWQNELLVDLKNSKSSCASTAQWIYPLWGGYIHQMCDVTYSGYIHRGGYIHWGGDISTLQTLTEVGLDNPRGMHIDVKWANVMVLSPERIKDLASQAELILTRFAEEEIDREEFVEDADCCIYLANKLQHNCVRVTACTCSTNDSCEYIDARESHEYGDRSSACAGVWTPYRFVLAIEANGERISALAAPNAGLAIVVRDDVDADKRVEPYLTRSVRREAAAARGVQNEPARIQWSVRGEVEGGGGAGCPERSAVDCGSGAGIYRNRACARSWGAVQGSGGAGVENEPVHAQSISLNGASPCTRQWNTAVQAAAQAGGRRRWRGASKTSPCTLTGACTAQWNAAAQAAAWVHGAVEGGGSTERQRTRAGWQKAAAARWMASAARASKTSPCTLTGACTGQWNAAAQTAAGCTGQWKAAAARSVDNEPAHAHESVRRKCGGGRWKVQRRGATKTSLRTAHGDGAGGVARGGGRRGQCGASKLSPHMLMGACAGEFSAAVAWGVQNEPAHTQWSVRGEVEGGGGAGHGGRARAHSMEPQRVGSGMARTCRRQGSRAEDAQRAEGAGGM</sequence>
<feature type="region of interest" description="Disordered" evidence="1">
    <location>
        <begin position="522"/>
        <end position="571"/>
    </location>
</feature>
<dbReference type="AlphaFoldDB" id="A0AAD7E0Y1"/>
<reference evidence="2" key="1">
    <citation type="submission" date="2023-03" db="EMBL/GenBank/DDBJ databases">
        <title>Massive genome expansion in bonnet fungi (Mycena s.s.) driven by repeated elements and novel gene families across ecological guilds.</title>
        <authorList>
            <consortium name="Lawrence Berkeley National Laboratory"/>
            <person name="Harder C.B."/>
            <person name="Miyauchi S."/>
            <person name="Viragh M."/>
            <person name="Kuo A."/>
            <person name="Thoen E."/>
            <person name="Andreopoulos B."/>
            <person name="Lu D."/>
            <person name="Skrede I."/>
            <person name="Drula E."/>
            <person name="Henrissat B."/>
            <person name="Morin E."/>
            <person name="Kohler A."/>
            <person name="Barry K."/>
            <person name="LaButti K."/>
            <person name="Morin E."/>
            <person name="Salamov A."/>
            <person name="Lipzen A."/>
            <person name="Mereny Z."/>
            <person name="Hegedus B."/>
            <person name="Baldrian P."/>
            <person name="Stursova M."/>
            <person name="Weitz H."/>
            <person name="Taylor A."/>
            <person name="Grigoriev I.V."/>
            <person name="Nagy L.G."/>
            <person name="Martin F."/>
            <person name="Kauserud H."/>
        </authorList>
    </citation>
    <scope>NUCLEOTIDE SEQUENCE</scope>
    <source>
        <strain evidence="2">9144</strain>
    </source>
</reference>
<gene>
    <name evidence="2" type="ORF">GGX14DRAFT_657657</name>
</gene>
<comment type="caution">
    <text evidence="2">The sequence shown here is derived from an EMBL/GenBank/DDBJ whole genome shotgun (WGS) entry which is preliminary data.</text>
</comment>
<feature type="compositionally biased region" description="Basic residues" evidence="1">
    <location>
        <begin position="441"/>
        <end position="455"/>
    </location>
</feature>
<feature type="region of interest" description="Disordered" evidence="1">
    <location>
        <begin position="431"/>
        <end position="480"/>
    </location>
</feature>
<evidence type="ECO:0000256" key="1">
    <source>
        <dbReference type="SAM" id="MobiDB-lite"/>
    </source>
</evidence>
<protein>
    <submittedName>
        <fullName evidence="2">Uncharacterized protein</fullName>
    </submittedName>
</protein>
<name>A0AAD7E0Y1_9AGAR</name>
<evidence type="ECO:0000313" key="3">
    <source>
        <dbReference type="Proteomes" id="UP001219525"/>
    </source>
</evidence>
<accession>A0AAD7E0Y1</accession>